<proteinExistence type="predicted"/>
<dbReference type="EMBL" id="JBIAZM010000019">
    <property type="protein sequence ID" value="MFF5204190.1"/>
    <property type="molecule type" value="Genomic_DNA"/>
</dbReference>
<accession>A0ABW6W2S0</accession>
<reference evidence="1 2" key="1">
    <citation type="submission" date="2024-10" db="EMBL/GenBank/DDBJ databases">
        <title>The Natural Products Discovery Center: Release of the First 8490 Sequenced Strains for Exploring Actinobacteria Biosynthetic Diversity.</title>
        <authorList>
            <person name="Kalkreuter E."/>
            <person name="Kautsar S.A."/>
            <person name="Yang D."/>
            <person name="Bader C.D."/>
            <person name="Teijaro C.N."/>
            <person name="Fluegel L."/>
            <person name="Davis C.M."/>
            <person name="Simpson J.R."/>
            <person name="Lauterbach L."/>
            <person name="Steele A.D."/>
            <person name="Gui C."/>
            <person name="Meng S."/>
            <person name="Li G."/>
            <person name="Viehrig K."/>
            <person name="Ye F."/>
            <person name="Su P."/>
            <person name="Kiefer A.F."/>
            <person name="Nichols A."/>
            <person name="Cepeda A.J."/>
            <person name="Yan W."/>
            <person name="Fan B."/>
            <person name="Jiang Y."/>
            <person name="Adhikari A."/>
            <person name="Zheng C.-J."/>
            <person name="Schuster L."/>
            <person name="Cowan T.M."/>
            <person name="Smanski M.J."/>
            <person name="Chevrette M.G."/>
            <person name="De Carvalho L.P.S."/>
            <person name="Shen B."/>
        </authorList>
    </citation>
    <scope>NUCLEOTIDE SEQUENCE [LARGE SCALE GENOMIC DNA]</scope>
    <source>
        <strain evidence="1 2">NPDC000140</strain>
    </source>
</reference>
<name>A0ABW6W2S0_9ACTN</name>
<evidence type="ECO:0000313" key="1">
    <source>
        <dbReference type="EMBL" id="MFF5204190.1"/>
    </source>
</evidence>
<protein>
    <submittedName>
        <fullName evidence="1">Uncharacterized protein</fullName>
    </submittedName>
</protein>
<dbReference type="Proteomes" id="UP001602287">
    <property type="component" value="Unassembled WGS sequence"/>
</dbReference>
<comment type="caution">
    <text evidence="1">The sequence shown here is derived from an EMBL/GenBank/DDBJ whole genome shotgun (WGS) entry which is preliminary data.</text>
</comment>
<dbReference type="RefSeq" id="WP_167337341.1">
    <property type="nucleotide sequence ID" value="NZ_JBEXXF010000038.1"/>
</dbReference>
<dbReference type="GeneID" id="95372921"/>
<keyword evidence="2" id="KW-1185">Reference proteome</keyword>
<organism evidence="1 2">
    <name type="scientific">Micromonospora parva</name>
    <dbReference type="NCBI Taxonomy" id="1464048"/>
    <lineage>
        <taxon>Bacteria</taxon>
        <taxon>Bacillati</taxon>
        <taxon>Actinomycetota</taxon>
        <taxon>Actinomycetes</taxon>
        <taxon>Micromonosporales</taxon>
        <taxon>Micromonosporaceae</taxon>
        <taxon>Micromonospora</taxon>
    </lineage>
</organism>
<gene>
    <name evidence="1" type="ORF">ACFY3B_31775</name>
</gene>
<sequence>MSAGFDRVRGLQHAMDQGRQRRLVRLGFRPDEAAALSALHTRNVM</sequence>
<evidence type="ECO:0000313" key="2">
    <source>
        <dbReference type="Proteomes" id="UP001602287"/>
    </source>
</evidence>